<organism evidence="4 5">
    <name type="scientific">Haloferula rosea</name>
    <dbReference type="NCBI Taxonomy" id="490093"/>
    <lineage>
        <taxon>Bacteria</taxon>
        <taxon>Pseudomonadati</taxon>
        <taxon>Verrucomicrobiota</taxon>
        <taxon>Verrucomicrobiia</taxon>
        <taxon>Verrucomicrobiales</taxon>
        <taxon>Verrucomicrobiaceae</taxon>
        <taxon>Haloferula</taxon>
    </lineage>
</organism>
<dbReference type="Gene3D" id="1.25.40.10">
    <property type="entry name" value="Tetratricopeptide repeat domain"/>
    <property type="match status" value="2"/>
</dbReference>
<dbReference type="InterPro" id="IPR019734">
    <property type="entry name" value="TPR_rpt"/>
</dbReference>
<name>A0A934VFQ5_9BACT</name>
<dbReference type="SUPFAM" id="SSF48452">
    <property type="entry name" value="TPR-like"/>
    <property type="match status" value="1"/>
</dbReference>
<dbReference type="Proteomes" id="UP000658278">
    <property type="component" value="Unassembled WGS sequence"/>
</dbReference>
<dbReference type="Gene3D" id="3.40.30.10">
    <property type="entry name" value="Glutaredoxin"/>
    <property type="match status" value="1"/>
</dbReference>
<feature type="signal peptide" evidence="2">
    <location>
        <begin position="1"/>
        <end position="26"/>
    </location>
</feature>
<accession>A0A934VFQ5</accession>
<evidence type="ECO:0000256" key="2">
    <source>
        <dbReference type="SAM" id="SignalP"/>
    </source>
</evidence>
<feature type="repeat" description="TPR" evidence="1">
    <location>
        <begin position="93"/>
        <end position="126"/>
    </location>
</feature>
<keyword evidence="5" id="KW-1185">Reference proteome</keyword>
<dbReference type="InterPro" id="IPR013766">
    <property type="entry name" value="Thioredoxin_domain"/>
</dbReference>
<dbReference type="SUPFAM" id="SSF52833">
    <property type="entry name" value="Thioredoxin-like"/>
    <property type="match status" value="1"/>
</dbReference>
<dbReference type="Pfam" id="PF00578">
    <property type="entry name" value="AhpC-TSA"/>
    <property type="match status" value="1"/>
</dbReference>
<feature type="chain" id="PRO_5038011909" evidence="2">
    <location>
        <begin position="27"/>
        <end position="763"/>
    </location>
</feature>
<dbReference type="GO" id="GO:0016209">
    <property type="term" value="F:antioxidant activity"/>
    <property type="evidence" value="ECO:0007669"/>
    <property type="project" value="InterPro"/>
</dbReference>
<evidence type="ECO:0000256" key="1">
    <source>
        <dbReference type="PROSITE-ProRule" id="PRU00339"/>
    </source>
</evidence>
<dbReference type="PANTHER" id="PTHR42852:SF17">
    <property type="entry name" value="THIOREDOXIN-LIKE PROTEIN HI_1115"/>
    <property type="match status" value="1"/>
</dbReference>
<dbReference type="AlphaFoldDB" id="A0A934VFQ5"/>
<evidence type="ECO:0000313" key="5">
    <source>
        <dbReference type="Proteomes" id="UP000658278"/>
    </source>
</evidence>
<proteinExistence type="predicted"/>
<dbReference type="PANTHER" id="PTHR42852">
    <property type="entry name" value="THIOL:DISULFIDE INTERCHANGE PROTEIN DSBE"/>
    <property type="match status" value="1"/>
</dbReference>
<keyword evidence="1" id="KW-0802">TPR repeat</keyword>
<keyword evidence="2" id="KW-0732">Signal</keyword>
<dbReference type="InterPro" id="IPR000866">
    <property type="entry name" value="AhpC/TSA"/>
</dbReference>
<evidence type="ECO:0000259" key="3">
    <source>
        <dbReference type="PROSITE" id="PS51352"/>
    </source>
</evidence>
<sequence length="763" mass="83252">MTHLFRKGSMLQVAALLSLVGSLAPAQDAQPTFKRYNLRCLAPLLESLDAEAPRTLEEALLAGPAGSVAPRVGEDVLGVGAVDFPVDAGHADVQAHFNRGVALLHALWYREAERSFRSVVHLDPDGPMGYWGLAMANELRPGRARVFAKAAVDRTNVNRPAMEQRWVGILGDYYEVSSNQTQADGRARSEARIRALEDLVIDFPESVEAKAFMVRQLVLDQYRAGVEITSRLGVESLLRELAEAAPGHPSRQYGAFLWLRERPDRGVPFARASVEQARGVAEVWRYAAEALSAAGRSAEALPLYENAVRVDLDYLSQNLLMPWEAQNFSGNYEAFVSTLIGMGRIEEAGAWAAALLELPRQSVGMPEYEGKDLNELGAELWIRALATAERWEELEVLLNSEKLRGAGEGYRVQAERMFWLGVCGLFSDGGEGAVEALADLNKLHRQALGDGVSNVVEQAIVSAGKSLRTCQGLFGEDEPDGVGIDFEDPWISGSLLGSIHRKVGLKREALELARVAVERHPDHVLPVATFISLAYDAGRKRDAFLRFSRPFRILAGQADAGLPALEGLDAAASEMQLPEPWTLSAKPAAEGTEVDADRGKAWLQPMAPDFVLPDALGRSHSLEGFRGKPVLINFFLGVQCGYCLEQLSVFKPHLGAFREAGIEFVAVSSDTAEVLQGVIELTPGETYREDGAFPFLVLADPALKTFREYGAFDDFEGGPLHATVLLDGEGRLIWADRGHAPFKRPEILLAEAERLIGVSDAVK</sequence>
<dbReference type="SMART" id="SM00028">
    <property type="entry name" value="TPR"/>
    <property type="match status" value="3"/>
</dbReference>
<dbReference type="RefSeq" id="WP_200278688.1">
    <property type="nucleotide sequence ID" value="NZ_JAENII010000006.1"/>
</dbReference>
<dbReference type="InterPro" id="IPR036249">
    <property type="entry name" value="Thioredoxin-like_sf"/>
</dbReference>
<dbReference type="InterPro" id="IPR011990">
    <property type="entry name" value="TPR-like_helical_dom_sf"/>
</dbReference>
<dbReference type="InterPro" id="IPR050553">
    <property type="entry name" value="Thioredoxin_ResA/DsbE_sf"/>
</dbReference>
<dbReference type="PROSITE" id="PS51352">
    <property type="entry name" value="THIOREDOXIN_2"/>
    <property type="match status" value="1"/>
</dbReference>
<dbReference type="GO" id="GO:0006950">
    <property type="term" value="P:response to stress"/>
    <property type="evidence" value="ECO:0007669"/>
    <property type="project" value="UniProtKB-ARBA"/>
</dbReference>
<comment type="caution">
    <text evidence="4">The sequence shown here is derived from an EMBL/GenBank/DDBJ whole genome shotgun (WGS) entry which is preliminary data.</text>
</comment>
<dbReference type="GO" id="GO:0016491">
    <property type="term" value="F:oxidoreductase activity"/>
    <property type="evidence" value="ECO:0007669"/>
    <property type="project" value="InterPro"/>
</dbReference>
<reference evidence="4" key="1">
    <citation type="submission" date="2021-01" db="EMBL/GenBank/DDBJ databases">
        <title>Modified the classification status of verrucomicrobia.</title>
        <authorList>
            <person name="Feng X."/>
        </authorList>
    </citation>
    <scope>NUCLEOTIDE SEQUENCE</scope>
    <source>
        <strain evidence="4">KCTC 22201</strain>
    </source>
</reference>
<evidence type="ECO:0000313" key="4">
    <source>
        <dbReference type="EMBL" id="MBK1827237.1"/>
    </source>
</evidence>
<protein>
    <submittedName>
        <fullName evidence="4">Peroxiredoxin family protein</fullName>
    </submittedName>
</protein>
<dbReference type="PROSITE" id="PS50005">
    <property type="entry name" value="TPR"/>
    <property type="match status" value="1"/>
</dbReference>
<dbReference type="EMBL" id="JAENII010000006">
    <property type="protein sequence ID" value="MBK1827237.1"/>
    <property type="molecule type" value="Genomic_DNA"/>
</dbReference>
<gene>
    <name evidence="4" type="ORF">JIN81_09400</name>
</gene>
<feature type="domain" description="Thioredoxin" evidence="3">
    <location>
        <begin position="601"/>
        <end position="757"/>
    </location>
</feature>